<dbReference type="PANTHER" id="PTHR24171">
    <property type="entry name" value="ANKYRIN REPEAT DOMAIN-CONTAINING PROTEIN 39-RELATED"/>
    <property type="match status" value="1"/>
</dbReference>
<accession>A0A8S2DFV2</accession>
<evidence type="ECO:0000256" key="1">
    <source>
        <dbReference type="ARBA" id="ARBA00022737"/>
    </source>
</evidence>
<evidence type="ECO:0000256" key="2">
    <source>
        <dbReference type="ARBA" id="ARBA00023043"/>
    </source>
</evidence>
<feature type="repeat" description="ANK" evidence="3">
    <location>
        <begin position="147"/>
        <end position="179"/>
    </location>
</feature>
<dbReference type="EMBL" id="CAJOBA010004980">
    <property type="protein sequence ID" value="CAF3729352.1"/>
    <property type="molecule type" value="Genomic_DNA"/>
</dbReference>
<name>A0A8S2DFV2_9BILA</name>
<dbReference type="EMBL" id="CAJNOK010004975">
    <property type="protein sequence ID" value="CAF0956194.1"/>
    <property type="molecule type" value="Genomic_DNA"/>
</dbReference>
<feature type="repeat" description="ANK" evidence="3">
    <location>
        <begin position="114"/>
        <end position="146"/>
    </location>
</feature>
<dbReference type="InterPro" id="IPR002110">
    <property type="entry name" value="Ankyrin_rpt"/>
</dbReference>
<evidence type="ECO:0000313" key="6">
    <source>
        <dbReference type="Proteomes" id="UP000677228"/>
    </source>
</evidence>
<dbReference type="PROSITE" id="PS50297">
    <property type="entry name" value="ANK_REP_REGION"/>
    <property type="match status" value="2"/>
</dbReference>
<dbReference type="Gene3D" id="1.25.40.20">
    <property type="entry name" value="Ankyrin repeat-containing domain"/>
    <property type="match status" value="1"/>
</dbReference>
<proteinExistence type="predicted"/>
<dbReference type="AlphaFoldDB" id="A0A8S2DFV2"/>
<comment type="caution">
    <text evidence="4">The sequence shown here is derived from an EMBL/GenBank/DDBJ whole genome shotgun (WGS) entry which is preliminary data.</text>
</comment>
<evidence type="ECO:0000313" key="5">
    <source>
        <dbReference type="EMBL" id="CAF3729352.1"/>
    </source>
</evidence>
<evidence type="ECO:0000256" key="3">
    <source>
        <dbReference type="PROSITE-ProRule" id="PRU00023"/>
    </source>
</evidence>
<keyword evidence="1" id="KW-0677">Repeat</keyword>
<keyword evidence="2 3" id="KW-0040">ANK repeat</keyword>
<gene>
    <name evidence="4" type="ORF">OVA965_LOCUS12395</name>
    <name evidence="5" type="ORF">TMI583_LOCUS12399</name>
</gene>
<organism evidence="4 6">
    <name type="scientific">Didymodactylos carnosus</name>
    <dbReference type="NCBI Taxonomy" id="1234261"/>
    <lineage>
        <taxon>Eukaryota</taxon>
        <taxon>Metazoa</taxon>
        <taxon>Spiralia</taxon>
        <taxon>Gnathifera</taxon>
        <taxon>Rotifera</taxon>
        <taxon>Eurotatoria</taxon>
        <taxon>Bdelloidea</taxon>
        <taxon>Philodinida</taxon>
        <taxon>Philodinidae</taxon>
        <taxon>Didymodactylos</taxon>
    </lineage>
</organism>
<dbReference type="Proteomes" id="UP000677228">
    <property type="component" value="Unassembled WGS sequence"/>
</dbReference>
<reference evidence="4" key="1">
    <citation type="submission" date="2021-02" db="EMBL/GenBank/DDBJ databases">
        <authorList>
            <person name="Nowell W R."/>
        </authorList>
    </citation>
    <scope>NUCLEOTIDE SEQUENCE</scope>
</reference>
<dbReference type="PROSITE" id="PS50088">
    <property type="entry name" value="ANK_REPEAT"/>
    <property type="match status" value="2"/>
</dbReference>
<sequence>MATKFTLNVQRKECILPDELNPFEILNINVNASHIETKYAFKKKICSPDRYQRSMSALAYDMICSQDPTKYIRTGNKFIVNKKDHFFYVTTGNFKSLVEQIRKHKYLLNQRDEFGRTLLYLAARNGFYNICDFLLKSGCNVNEIQKDGSTALHAAAFYGHLLIVELLLEYEANPEIRNNFASYPKDEACTTEIKACIQSKTNDKINVLLNNLIKGELAKNMVVIKHDGMIIGKKILRNSKFFLEYSKSYIAENWMLAWHGTKYNSLQSIMRHGLHAAGTVLSAEHRISTQLGHIALNRKVGEYQNWANAIFVSPSIFYAADVTYSERIFSDHKRWCILVETRVKPNSFSKHNQTLLNQRELLPGEPKDLEYRVAVKENEDFIMRVESDRNIIVTALVFVNLTFLENIDEYYQGKDLFANSEAERALFQ</sequence>
<evidence type="ECO:0000313" key="4">
    <source>
        <dbReference type="EMBL" id="CAF0956194.1"/>
    </source>
</evidence>
<dbReference type="InterPro" id="IPR036770">
    <property type="entry name" value="Ankyrin_rpt-contain_sf"/>
</dbReference>
<dbReference type="Proteomes" id="UP000682733">
    <property type="component" value="Unassembled WGS sequence"/>
</dbReference>
<protein>
    <submittedName>
        <fullName evidence="4">Uncharacterized protein</fullName>
    </submittedName>
</protein>
<dbReference type="Pfam" id="PF12796">
    <property type="entry name" value="Ank_2"/>
    <property type="match status" value="1"/>
</dbReference>
<dbReference type="SMART" id="SM00248">
    <property type="entry name" value="ANK"/>
    <property type="match status" value="2"/>
</dbReference>
<dbReference type="SUPFAM" id="SSF48403">
    <property type="entry name" value="Ankyrin repeat"/>
    <property type="match status" value="1"/>
</dbReference>
<dbReference type="SUPFAM" id="SSF56399">
    <property type="entry name" value="ADP-ribosylation"/>
    <property type="match status" value="1"/>
</dbReference>